<keyword evidence="1" id="KW-0507">mRNA processing</keyword>
<organism evidence="4 5">
    <name type="scientific">Cichlidogyrus casuarinus</name>
    <dbReference type="NCBI Taxonomy" id="1844966"/>
    <lineage>
        <taxon>Eukaryota</taxon>
        <taxon>Metazoa</taxon>
        <taxon>Spiralia</taxon>
        <taxon>Lophotrochozoa</taxon>
        <taxon>Platyhelminthes</taxon>
        <taxon>Monogenea</taxon>
        <taxon>Monopisthocotylea</taxon>
        <taxon>Dactylogyridea</taxon>
        <taxon>Ancyrocephalidae</taxon>
        <taxon>Cichlidogyrus</taxon>
    </lineage>
</organism>
<keyword evidence="5" id="KW-1185">Reference proteome</keyword>
<evidence type="ECO:0000313" key="5">
    <source>
        <dbReference type="Proteomes" id="UP001626550"/>
    </source>
</evidence>
<dbReference type="InterPro" id="IPR019147">
    <property type="entry name" value="SWAP_N_domain"/>
</dbReference>
<dbReference type="EMBL" id="JBJKFK010000521">
    <property type="protein sequence ID" value="KAL3316550.1"/>
    <property type="molecule type" value="Genomic_DNA"/>
</dbReference>
<keyword evidence="2" id="KW-0508">mRNA splicing</keyword>
<comment type="caution">
    <text evidence="4">The sequence shown here is derived from an EMBL/GenBank/DDBJ whole genome shotgun (WGS) entry which is preliminary data.</text>
</comment>
<evidence type="ECO:0000313" key="4">
    <source>
        <dbReference type="EMBL" id="KAL3316550.1"/>
    </source>
</evidence>
<dbReference type="Pfam" id="PF09750">
    <property type="entry name" value="DRY_EERY"/>
    <property type="match status" value="1"/>
</dbReference>
<reference evidence="4 5" key="1">
    <citation type="submission" date="2024-11" db="EMBL/GenBank/DDBJ databases">
        <title>Adaptive evolution of stress response genes in parasites aligns with host niche diversity.</title>
        <authorList>
            <person name="Hahn C."/>
            <person name="Resl P."/>
        </authorList>
    </citation>
    <scope>NUCLEOTIDE SEQUENCE [LARGE SCALE GENOMIC DNA]</scope>
    <source>
        <strain evidence="4">EGGRZ-B1_66</strain>
        <tissue evidence="4">Body</tissue>
    </source>
</reference>
<dbReference type="PANTHER" id="PTHR13161:SF4">
    <property type="entry name" value="CLK4-ASSOCIATING SERINE_ARGININE RICH PROTEIN"/>
    <property type="match status" value="1"/>
</dbReference>
<dbReference type="Proteomes" id="UP001626550">
    <property type="component" value="Unassembled WGS sequence"/>
</dbReference>
<accession>A0ABD2QAJ6</accession>
<gene>
    <name evidence="4" type="ORF">Ciccas_004809</name>
</gene>
<proteinExistence type="predicted"/>
<evidence type="ECO:0000256" key="2">
    <source>
        <dbReference type="ARBA" id="ARBA00023187"/>
    </source>
</evidence>
<dbReference type="AlphaFoldDB" id="A0ABD2QAJ6"/>
<protein>
    <recommendedName>
        <fullName evidence="3">Suppressor of white apricot N-terminal domain-containing protein</fullName>
    </recommendedName>
</protein>
<evidence type="ECO:0000259" key="3">
    <source>
        <dbReference type="SMART" id="SM01141"/>
    </source>
</evidence>
<dbReference type="SMART" id="SM01141">
    <property type="entry name" value="DRY_EERY"/>
    <property type="match status" value="1"/>
</dbReference>
<sequence length="235" mass="26974">MWHEARKQEKSIRGSLVDLKKRADRRKSYYSTIKEDPIKFLRCYGRPLKIHLDAETVKAAENPNNLPSTFEKIEERLCNYERYRALVKNDFSGLHETVCLRQIEWEERYGDSDEVKRKELVEAASKPVVPKAAIGFNYGDNPNVPLASALSTVNNSSIAEDEELDSEDDLDVDLTVSNLNSSQNEQLCRLSYQYCMKKSDFVRLLQADKVLENEFRLAKALEDEKNSVSSTPAFV</sequence>
<dbReference type="PANTHER" id="PTHR13161">
    <property type="entry name" value="SPLICING FACTOR SUPPRESSOR OF WHITE APRICOT"/>
    <property type="match status" value="1"/>
</dbReference>
<dbReference type="InterPro" id="IPR040397">
    <property type="entry name" value="SWAP"/>
</dbReference>
<name>A0ABD2QAJ6_9PLAT</name>
<evidence type="ECO:0000256" key="1">
    <source>
        <dbReference type="ARBA" id="ARBA00022664"/>
    </source>
</evidence>
<dbReference type="GO" id="GO:0006397">
    <property type="term" value="P:mRNA processing"/>
    <property type="evidence" value="ECO:0007669"/>
    <property type="project" value="UniProtKB-KW"/>
</dbReference>
<feature type="domain" description="Suppressor of white apricot N-terminal" evidence="3">
    <location>
        <begin position="39"/>
        <end position="142"/>
    </location>
</feature>
<dbReference type="GO" id="GO:0008380">
    <property type="term" value="P:RNA splicing"/>
    <property type="evidence" value="ECO:0007669"/>
    <property type="project" value="UniProtKB-KW"/>
</dbReference>